<sequence length="143" mass="16207">MKSTCISGLWVLLSVALLLAVPASVYAQRSSDAAEHYIRSFDPADYPSDRWTHHDRNGNGTADYVVLHNRQGLRIQEVYDYSGDGQLDDFYFYNDGELVMRELDTVGDGQIDVWVQLVNGHLVSEIRRDTTGDGQPDYVRSYD</sequence>
<name>H9UKG6_SPIAZ</name>
<gene>
    <name evidence="2" type="ordered locus">Spiaf_1958</name>
</gene>
<evidence type="ECO:0000313" key="3">
    <source>
        <dbReference type="Proteomes" id="UP000007383"/>
    </source>
</evidence>
<organism evidence="2 3">
    <name type="scientific">Spirochaeta africana (strain ATCC 700263 / DSM 8902 / Z-7692)</name>
    <dbReference type="NCBI Taxonomy" id="889378"/>
    <lineage>
        <taxon>Bacteria</taxon>
        <taxon>Pseudomonadati</taxon>
        <taxon>Spirochaetota</taxon>
        <taxon>Spirochaetia</taxon>
        <taxon>Spirochaetales</taxon>
        <taxon>Spirochaetaceae</taxon>
        <taxon>Spirochaeta</taxon>
    </lineage>
</organism>
<feature type="chain" id="PRO_5003623407" evidence="1">
    <location>
        <begin position="28"/>
        <end position="143"/>
    </location>
</feature>
<keyword evidence="1" id="KW-0732">Signal</keyword>
<keyword evidence="3" id="KW-1185">Reference proteome</keyword>
<evidence type="ECO:0000256" key="1">
    <source>
        <dbReference type="SAM" id="SignalP"/>
    </source>
</evidence>
<dbReference type="STRING" id="889378.Spiaf_1958"/>
<dbReference type="SUPFAM" id="SSF69318">
    <property type="entry name" value="Integrin alpha N-terminal domain"/>
    <property type="match status" value="1"/>
</dbReference>
<feature type="signal peptide" evidence="1">
    <location>
        <begin position="1"/>
        <end position="27"/>
    </location>
</feature>
<reference evidence="3" key="1">
    <citation type="journal article" date="2013" name="Stand. Genomic Sci.">
        <title>Complete genome sequence of the halophilic bacterium Spirochaeta africana type strain (Z-7692(T)) from the alkaline Lake Magadi in the East African Rift.</title>
        <authorList>
            <person name="Liolos K."/>
            <person name="Abt B."/>
            <person name="Scheuner C."/>
            <person name="Teshima H."/>
            <person name="Held B."/>
            <person name="Lapidus A."/>
            <person name="Nolan M."/>
            <person name="Lucas S."/>
            <person name="Deshpande S."/>
            <person name="Cheng J.F."/>
            <person name="Tapia R."/>
            <person name="Goodwin L.A."/>
            <person name="Pitluck S."/>
            <person name="Pagani I."/>
            <person name="Ivanova N."/>
            <person name="Mavromatis K."/>
            <person name="Mikhailova N."/>
            <person name="Huntemann M."/>
            <person name="Pati A."/>
            <person name="Chen A."/>
            <person name="Palaniappan K."/>
            <person name="Land M."/>
            <person name="Rohde M."/>
            <person name="Tindall B.J."/>
            <person name="Detter J.C."/>
            <person name="Goker M."/>
            <person name="Bristow J."/>
            <person name="Eisen J.A."/>
            <person name="Markowitz V."/>
            <person name="Hugenholtz P."/>
            <person name="Woyke T."/>
            <person name="Klenk H.P."/>
            <person name="Kyrpides N.C."/>
        </authorList>
    </citation>
    <scope>NUCLEOTIDE SEQUENCE</scope>
    <source>
        <strain evidence="3">ATCC 700263 / DSM 8902 / Z-7692</strain>
    </source>
</reference>
<dbReference type="EMBL" id="CP003282">
    <property type="protein sequence ID" value="AFG38009.1"/>
    <property type="molecule type" value="Genomic_DNA"/>
</dbReference>
<dbReference type="InterPro" id="IPR028994">
    <property type="entry name" value="Integrin_alpha_N"/>
</dbReference>
<evidence type="ECO:0000313" key="2">
    <source>
        <dbReference type="EMBL" id="AFG38009.1"/>
    </source>
</evidence>
<dbReference type="PATRIC" id="fig|889378.3.peg.1945"/>
<dbReference type="AlphaFoldDB" id="H9UKG6"/>
<dbReference type="OrthoDB" id="369539at2"/>
<dbReference type="KEGG" id="sfc:Spiaf_1958"/>
<dbReference type="HOGENOM" id="CLU_1730095_0_0_12"/>
<dbReference type="RefSeq" id="WP_014455992.1">
    <property type="nucleotide sequence ID" value="NC_017098.1"/>
</dbReference>
<protein>
    <submittedName>
        <fullName evidence="2">Uncharacterized protein</fullName>
    </submittedName>
</protein>
<accession>H9UKG6</accession>
<dbReference type="Proteomes" id="UP000007383">
    <property type="component" value="Chromosome"/>
</dbReference>
<proteinExistence type="predicted"/>